<dbReference type="Proteomes" id="UP000076872">
    <property type="component" value="Unassembled WGS sequence"/>
</dbReference>
<protein>
    <submittedName>
        <fullName evidence="1">Abortive infection bacteriophage resistanceprotein</fullName>
    </submittedName>
</protein>
<dbReference type="RefSeq" id="WP_063491215.1">
    <property type="nucleotide sequence ID" value="NZ_CP013749.1"/>
</dbReference>
<comment type="caution">
    <text evidence="1">The sequence shown here is derived from an EMBL/GenBank/DDBJ whole genome shotgun (WGS) entry which is preliminary data.</text>
</comment>
<proteinExistence type="predicted"/>
<sequence length="292" mass="34701">MVLYDRSATNLQQQIAILKRRQLKINDTKTTRNRIQDIGYFKLKGYCIPFYSKKDYFRSNTSFNTVYSAYKLDEKMRIILFPMLQRIEVQFKALLGSYLGTKYGPLGYLNTPMFATFAGKSEWLACIKRNEKRGRKRNEAYICHYQNEYDDKFPIWVAIEMSSLGDVSKLYSNLKTNDKKNFAMKYYHMNYQKLSNWLQVITIIRNICAHNARLFSKKIPLNIYINRYDHISKNNSKTLFGVLYICKTLLMGTDFFQYQIINLKQVLKQTPFQGLYEYGLPDDWCQKLLEKE</sequence>
<dbReference type="Pfam" id="PF07751">
    <property type="entry name" value="Abi_2"/>
    <property type="match status" value="1"/>
</dbReference>
<dbReference type="InterPro" id="IPR017034">
    <property type="entry name" value="Abi_system_AbiD/AbiF"/>
</dbReference>
<dbReference type="InterPro" id="IPR011664">
    <property type="entry name" value="Abi_system_AbiD/AbiF-like"/>
</dbReference>
<accession>A0AAW3RD74</accession>
<gene>
    <name evidence="1" type="ORF">NAB2_2353</name>
</gene>
<organism evidence="1 2">
    <name type="scientific">Lactiplantibacillus plantarum</name>
    <name type="common">Lactobacillus plantarum</name>
    <dbReference type="NCBI Taxonomy" id="1590"/>
    <lineage>
        <taxon>Bacteria</taxon>
        <taxon>Bacillati</taxon>
        <taxon>Bacillota</taxon>
        <taxon>Bacilli</taxon>
        <taxon>Lactobacillales</taxon>
        <taxon>Lactobacillaceae</taxon>
        <taxon>Lactiplantibacillus</taxon>
    </lineage>
</organism>
<reference evidence="1 2" key="1">
    <citation type="submission" date="2016-03" db="EMBL/GenBank/DDBJ databases">
        <title>Comparative genomics of 54 Lactobacillus plantarum strains reveals genomic uncoupling from niche constraints.</title>
        <authorList>
            <person name="Martino M.E."/>
        </authorList>
    </citation>
    <scope>NUCLEOTIDE SEQUENCE [LARGE SCALE GENOMIC DNA]</scope>
    <source>
        <strain evidence="1 2">NAB2</strain>
    </source>
</reference>
<dbReference type="AlphaFoldDB" id="A0AAW3RD74"/>
<dbReference type="EMBL" id="LUXO01000033">
    <property type="protein sequence ID" value="KZV01733.1"/>
    <property type="molecule type" value="Genomic_DNA"/>
</dbReference>
<evidence type="ECO:0000313" key="2">
    <source>
        <dbReference type="Proteomes" id="UP000076872"/>
    </source>
</evidence>
<name>A0AAW3RD74_LACPN</name>
<dbReference type="PIRSF" id="PIRSF034934">
    <property type="entry name" value="AbiF_AbiD"/>
    <property type="match status" value="1"/>
</dbReference>
<evidence type="ECO:0000313" key="1">
    <source>
        <dbReference type="EMBL" id="KZV01733.1"/>
    </source>
</evidence>